<proteinExistence type="predicted"/>
<keyword evidence="2" id="KW-1185">Reference proteome</keyword>
<organism evidence="1 2">
    <name type="scientific">Lyophyllum shimeji</name>
    <name type="common">Hon-shimeji</name>
    <name type="synonym">Tricholoma shimeji</name>
    <dbReference type="NCBI Taxonomy" id="47721"/>
    <lineage>
        <taxon>Eukaryota</taxon>
        <taxon>Fungi</taxon>
        <taxon>Dikarya</taxon>
        <taxon>Basidiomycota</taxon>
        <taxon>Agaricomycotina</taxon>
        <taxon>Agaricomycetes</taxon>
        <taxon>Agaricomycetidae</taxon>
        <taxon>Agaricales</taxon>
        <taxon>Tricholomatineae</taxon>
        <taxon>Lyophyllaceae</taxon>
        <taxon>Lyophyllum</taxon>
    </lineage>
</organism>
<dbReference type="AlphaFoldDB" id="A0A9P3UQ82"/>
<name>A0A9P3UQ82_LYOSH</name>
<dbReference type="OrthoDB" id="3256662at2759"/>
<dbReference type="EMBL" id="BRPK01000007">
    <property type="protein sequence ID" value="GLB39895.1"/>
    <property type="molecule type" value="Genomic_DNA"/>
</dbReference>
<evidence type="ECO:0008006" key="3">
    <source>
        <dbReference type="Google" id="ProtNLM"/>
    </source>
</evidence>
<accession>A0A9P3UQ82</accession>
<reference evidence="1" key="1">
    <citation type="submission" date="2022-07" db="EMBL/GenBank/DDBJ databases">
        <title>The genome of Lyophyllum shimeji provides insight into the initial evolution of ectomycorrhizal fungal genome.</title>
        <authorList>
            <person name="Kobayashi Y."/>
            <person name="Shibata T."/>
            <person name="Hirakawa H."/>
            <person name="Shigenobu S."/>
            <person name="Nishiyama T."/>
            <person name="Yamada A."/>
            <person name="Hasebe M."/>
            <person name="Kawaguchi M."/>
        </authorList>
    </citation>
    <scope>NUCLEOTIDE SEQUENCE</scope>
    <source>
        <strain evidence="1">AT787</strain>
    </source>
</reference>
<protein>
    <recommendedName>
        <fullName evidence="3">F-box domain-containing protein</fullName>
    </recommendedName>
</protein>
<evidence type="ECO:0000313" key="2">
    <source>
        <dbReference type="Proteomes" id="UP001063166"/>
    </source>
</evidence>
<dbReference type="Proteomes" id="UP001063166">
    <property type="component" value="Unassembled WGS sequence"/>
</dbReference>
<sequence>MMNWSTPTRVRGQRTLSIIPNELYLEIIDYIDHAVDITPQDRERTLSSFALVCRLFSAVAVPRIFRSIYIGDTASDRPTARGAKFCRAIAQGKEPAASLASHVRECTLISWGAAAFIIRRGSLPDKHYVKAIRGVKTLTSLTLHLSSICDDVAEVKNISPLPLKKFSFILNSSAPLPDHHADFIIRLVGTGTLETLAAFHWPMTKRLLLQVQESVLARLELYDAHSCAVLWNALQRCRSLKTLRIHTLRGTEELIPVLPSSSVPNLRHLLCPPSMLNMVPRRLLVTLDLSGRQVSDNARTSPPLMSLSDVSLLKQSSREISKLRVPSHLLFIAPPAEHFPSVSELHIDCNHLNYDNRSMASGAALTEFIEKLLQSSAGLPEELDWSADLKLQHGLLPRFRIVFPNLTYVQFVEMVEWRRELASDVWTGRIPPGYDLVVRSVLPRLRPAAIKDIDGIFARLVQVE</sequence>
<comment type="caution">
    <text evidence="1">The sequence shown here is derived from an EMBL/GenBank/DDBJ whole genome shotgun (WGS) entry which is preliminary data.</text>
</comment>
<evidence type="ECO:0000313" key="1">
    <source>
        <dbReference type="EMBL" id="GLB39895.1"/>
    </source>
</evidence>
<gene>
    <name evidence="1" type="ORF">LshimejAT787_0704050</name>
</gene>